<keyword evidence="2" id="KW-1185">Reference proteome</keyword>
<name>A0A0C9WE70_9AGAM</name>
<accession>A0A0C9WE70</accession>
<gene>
    <name evidence="1" type="ORF">HYDPIDRAFT_29448</name>
</gene>
<dbReference type="AlphaFoldDB" id="A0A0C9WE70"/>
<dbReference type="EMBL" id="KN839850">
    <property type="protein sequence ID" value="KIJ63656.1"/>
    <property type="molecule type" value="Genomic_DNA"/>
</dbReference>
<reference evidence="1 2" key="1">
    <citation type="submission" date="2014-04" db="EMBL/GenBank/DDBJ databases">
        <title>Evolutionary Origins and Diversification of the Mycorrhizal Mutualists.</title>
        <authorList>
            <consortium name="DOE Joint Genome Institute"/>
            <consortium name="Mycorrhizal Genomics Consortium"/>
            <person name="Kohler A."/>
            <person name="Kuo A."/>
            <person name="Nagy L.G."/>
            <person name="Floudas D."/>
            <person name="Copeland A."/>
            <person name="Barry K.W."/>
            <person name="Cichocki N."/>
            <person name="Veneault-Fourrey C."/>
            <person name="LaButti K."/>
            <person name="Lindquist E.A."/>
            <person name="Lipzen A."/>
            <person name="Lundell T."/>
            <person name="Morin E."/>
            <person name="Murat C."/>
            <person name="Riley R."/>
            <person name="Ohm R."/>
            <person name="Sun H."/>
            <person name="Tunlid A."/>
            <person name="Henrissat B."/>
            <person name="Grigoriev I.V."/>
            <person name="Hibbett D.S."/>
            <person name="Martin F."/>
        </authorList>
    </citation>
    <scope>NUCLEOTIDE SEQUENCE [LARGE SCALE GENOMIC DNA]</scope>
    <source>
        <strain evidence="1 2">MD-312</strain>
    </source>
</reference>
<dbReference type="HOGENOM" id="CLU_1695708_0_0_1"/>
<dbReference type="OrthoDB" id="2624679at2759"/>
<sequence length="155" mass="18171">MLGYANIPLLAWIYDPRYLAEDQQIVAILDLLRDLRMSPMNLLLRSINARPNFQDSREDFLRGKGLFHFLNTLEVDTQGKAKINEWIRSRALDVVCLGVNQETERSKDIFLMSSKQITPEYLLSFDLQRNLTEPLQERTPWLGRVLFGVTWEETR</sequence>
<evidence type="ECO:0000313" key="2">
    <source>
        <dbReference type="Proteomes" id="UP000053820"/>
    </source>
</evidence>
<organism evidence="1 2">
    <name type="scientific">Hydnomerulius pinastri MD-312</name>
    <dbReference type="NCBI Taxonomy" id="994086"/>
    <lineage>
        <taxon>Eukaryota</taxon>
        <taxon>Fungi</taxon>
        <taxon>Dikarya</taxon>
        <taxon>Basidiomycota</taxon>
        <taxon>Agaricomycotina</taxon>
        <taxon>Agaricomycetes</taxon>
        <taxon>Agaricomycetidae</taxon>
        <taxon>Boletales</taxon>
        <taxon>Boletales incertae sedis</taxon>
        <taxon>Leucogyrophana</taxon>
    </lineage>
</organism>
<protein>
    <submittedName>
        <fullName evidence="1">Uncharacterized protein</fullName>
    </submittedName>
</protein>
<proteinExistence type="predicted"/>
<evidence type="ECO:0000313" key="1">
    <source>
        <dbReference type="EMBL" id="KIJ63656.1"/>
    </source>
</evidence>
<dbReference type="Proteomes" id="UP000053820">
    <property type="component" value="Unassembled WGS sequence"/>
</dbReference>